<sequence>LRALLPAAGALQVNQDPGEVQVAEGDSVALECQVLTTERWERLRLEWVKGQEELCTIILISSSAPRTHCPLRLHLAWNSSRATLGLRRALHSDAGLYLCQVTLEI</sequence>
<dbReference type="InterPro" id="IPR036179">
    <property type="entry name" value="Ig-like_dom_sf"/>
</dbReference>
<dbReference type="PANTHER" id="PTHR14334">
    <property type="entry name" value="B-CELL ANTIGEN RECEPTOR COMPLEX-ASSOCIATED PROTEIN"/>
    <property type="match status" value="1"/>
</dbReference>
<gene>
    <name evidence="3" type="primary">Tmigd2</name>
    <name evidence="3" type="ORF">EUBBOU_R15512</name>
</gene>
<dbReference type="GO" id="GO:0050853">
    <property type="term" value="P:B cell receptor signaling pathway"/>
    <property type="evidence" value="ECO:0007669"/>
    <property type="project" value="TreeGrafter"/>
</dbReference>
<organism evidence="3 4">
    <name type="scientific">Eubucco bourcierii</name>
    <name type="common">red-headed barbet</name>
    <dbReference type="NCBI Taxonomy" id="91767"/>
    <lineage>
        <taxon>Eukaryota</taxon>
        <taxon>Metazoa</taxon>
        <taxon>Chordata</taxon>
        <taxon>Craniata</taxon>
        <taxon>Vertebrata</taxon>
        <taxon>Euteleostomi</taxon>
        <taxon>Archelosauria</taxon>
        <taxon>Archosauria</taxon>
        <taxon>Dinosauria</taxon>
        <taxon>Saurischia</taxon>
        <taxon>Theropoda</taxon>
        <taxon>Coelurosauria</taxon>
        <taxon>Aves</taxon>
        <taxon>Neognathae</taxon>
        <taxon>Neoaves</taxon>
        <taxon>Telluraves</taxon>
        <taxon>Coraciimorphae</taxon>
        <taxon>Piciformes</taxon>
        <taxon>Ramphastidae</taxon>
        <taxon>Eubucco</taxon>
    </lineage>
</organism>
<proteinExistence type="predicted"/>
<keyword evidence="4" id="KW-1185">Reference proteome</keyword>
<dbReference type="InterPro" id="IPR013106">
    <property type="entry name" value="Ig_V-set"/>
</dbReference>
<feature type="non-terminal residue" evidence="3">
    <location>
        <position position="1"/>
    </location>
</feature>
<dbReference type="GO" id="GO:0009897">
    <property type="term" value="C:external side of plasma membrane"/>
    <property type="evidence" value="ECO:0007669"/>
    <property type="project" value="TreeGrafter"/>
</dbReference>
<dbReference type="GO" id="GO:0019815">
    <property type="term" value="C:B cell receptor complex"/>
    <property type="evidence" value="ECO:0007669"/>
    <property type="project" value="TreeGrafter"/>
</dbReference>
<accession>A0A7K8XMF1</accession>
<keyword evidence="1" id="KW-0393">Immunoglobulin domain</keyword>
<dbReference type="SUPFAM" id="SSF48726">
    <property type="entry name" value="Immunoglobulin"/>
    <property type="match status" value="1"/>
</dbReference>
<evidence type="ECO:0000313" key="4">
    <source>
        <dbReference type="Proteomes" id="UP000583613"/>
    </source>
</evidence>
<evidence type="ECO:0000259" key="2">
    <source>
        <dbReference type="PROSITE" id="PS50835"/>
    </source>
</evidence>
<reference evidence="3 4" key="1">
    <citation type="submission" date="2019-09" db="EMBL/GenBank/DDBJ databases">
        <title>Bird 10,000 Genomes (B10K) Project - Family phase.</title>
        <authorList>
            <person name="Zhang G."/>
        </authorList>
    </citation>
    <scope>NUCLEOTIDE SEQUENCE [LARGE SCALE GENOMIC DNA]</scope>
    <source>
        <strain evidence="3">B10K-DU-001-04</strain>
        <tissue evidence="3">Muscle</tissue>
    </source>
</reference>
<dbReference type="Pfam" id="PF07686">
    <property type="entry name" value="V-set"/>
    <property type="match status" value="1"/>
</dbReference>
<dbReference type="EMBL" id="VWZE01013746">
    <property type="protein sequence ID" value="NXF91904.1"/>
    <property type="molecule type" value="Genomic_DNA"/>
</dbReference>
<dbReference type="Gene3D" id="2.60.40.10">
    <property type="entry name" value="Immunoglobulins"/>
    <property type="match status" value="1"/>
</dbReference>
<dbReference type="Proteomes" id="UP000583613">
    <property type="component" value="Unassembled WGS sequence"/>
</dbReference>
<dbReference type="PROSITE" id="PS50835">
    <property type="entry name" value="IG_LIKE"/>
    <property type="match status" value="1"/>
</dbReference>
<dbReference type="AlphaFoldDB" id="A0A7K8XMF1"/>
<comment type="caution">
    <text evidence="3">The sequence shown here is derived from an EMBL/GenBank/DDBJ whole genome shotgun (WGS) entry which is preliminary data.</text>
</comment>
<dbReference type="InterPro" id="IPR007110">
    <property type="entry name" value="Ig-like_dom"/>
</dbReference>
<dbReference type="PANTHER" id="PTHR14334:SF3">
    <property type="entry name" value="TRANSMEMBRANE AND IMMUNOGLOBULIN DOMAIN CONTAINING 2"/>
    <property type="match status" value="1"/>
</dbReference>
<evidence type="ECO:0000256" key="1">
    <source>
        <dbReference type="ARBA" id="ARBA00023319"/>
    </source>
</evidence>
<name>A0A7K8XMF1_9PICI</name>
<evidence type="ECO:0000313" key="3">
    <source>
        <dbReference type="EMBL" id="NXF91904.1"/>
    </source>
</evidence>
<dbReference type="InterPro" id="IPR013783">
    <property type="entry name" value="Ig-like_fold"/>
</dbReference>
<dbReference type="GO" id="GO:0030183">
    <property type="term" value="P:B cell differentiation"/>
    <property type="evidence" value="ECO:0007669"/>
    <property type="project" value="TreeGrafter"/>
</dbReference>
<protein>
    <submittedName>
        <fullName evidence="3">TMIG2 protein</fullName>
    </submittedName>
</protein>
<feature type="domain" description="Ig-like" evidence="2">
    <location>
        <begin position="6"/>
        <end position="105"/>
    </location>
</feature>
<dbReference type="OrthoDB" id="10012075at2759"/>
<feature type="non-terminal residue" evidence="3">
    <location>
        <position position="105"/>
    </location>
</feature>